<keyword evidence="2" id="KW-0479">Metal-binding</keyword>
<evidence type="ECO:0000313" key="7">
    <source>
        <dbReference type="EMBL" id="CTQ44242.1"/>
    </source>
</evidence>
<name>A0A0M6Y2C4_9HYPH</name>
<dbReference type="PANTHER" id="PTHR21266:SF60">
    <property type="entry name" value="3-KETOSTEROID-9-ALPHA-MONOOXYGENASE, OXYGENASE COMPONENT"/>
    <property type="match status" value="1"/>
</dbReference>
<evidence type="ECO:0000256" key="3">
    <source>
        <dbReference type="ARBA" id="ARBA00023002"/>
    </source>
</evidence>
<dbReference type="Pfam" id="PF00355">
    <property type="entry name" value="Rieske"/>
    <property type="match status" value="1"/>
</dbReference>
<organism evidence="7 8">
    <name type="scientific">Roseibium aggregatum</name>
    <dbReference type="NCBI Taxonomy" id="187304"/>
    <lineage>
        <taxon>Bacteria</taxon>
        <taxon>Pseudomonadati</taxon>
        <taxon>Pseudomonadota</taxon>
        <taxon>Alphaproteobacteria</taxon>
        <taxon>Hyphomicrobiales</taxon>
        <taxon>Stappiaceae</taxon>
        <taxon>Roseibium</taxon>
    </lineage>
</organism>
<keyword evidence="3 7" id="KW-0560">Oxidoreductase</keyword>
<evidence type="ECO:0000256" key="1">
    <source>
        <dbReference type="ARBA" id="ARBA00022714"/>
    </source>
</evidence>
<evidence type="ECO:0000256" key="4">
    <source>
        <dbReference type="ARBA" id="ARBA00023004"/>
    </source>
</evidence>
<protein>
    <submittedName>
        <fullName evidence="7">Methylxanthine N3-demethylase NdmB</fullName>
        <ecNumber evidence="7">1.14.13.-</ecNumber>
    </submittedName>
</protein>
<evidence type="ECO:0000256" key="2">
    <source>
        <dbReference type="ARBA" id="ARBA00022723"/>
    </source>
</evidence>
<dbReference type="CDD" id="cd03469">
    <property type="entry name" value="Rieske_RO_Alpha_N"/>
    <property type="match status" value="1"/>
</dbReference>
<dbReference type="GO" id="GO:0032259">
    <property type="term" value="P:methylation"/>
    <property type="evidence" value="ECO:0007669"/>
    <property type="project" value="UniProtKB-KW"/>
</dbReference>
<dbReference type="Proteomes" id="UP000048926">
    <property type="component" value="Unassembled WGS sequence"/>
</dbReference>
<dbReference type="EC" id="1.14.13.-" evidence="7"/>
<accession>A0A0M6Y2C4</accession>
<dbReference type="SUPFAM" id="SSF55961">
    <property type="entry name" value="Bet v1-like"/>
    <property type="match status" value="1"/>
</dbReference>
<sequence length="329" mass="36346">MTSSKDFWQAAALVKDLKRRPARVEFGGEPVVLFKSASGISALADRCPHRLMELSKGKVVRGEIECPYHGWRFDGGGRCTAIPGHMGDVPGYRIPGLKTFVKDGVVFLSKGDPAGEPYLHPMEGRKTVVRLVRSSTNSTLIDAAENILDATHTHFTHKGLLRGLSSKRHRVRVDITGGPGWVEAVYTGEDRQHGLISRLLEAGRVRTVGRYRFPGVAELEYWGENGLALATTFHLRQAADGLVEGIGCLIGPNEGLLDRVKSWMFQPMFRIALEQDRRVLKSSLENAARFPDARPLIGPLDYLRRDIEAIEKGELPGAAQSPRTAYIEL</sequence>
<evidence type="ECO:0000259" key="6">
    <source>
        <dbReference type="PROSITE" id="PS51296"/>
    </source>
</evidence>
<keyword evidence="7" id="KW-0489">Methyltransferase</keyword>
<dbReference type="AlphaFoldDB" id="A0A0M6Y2C4"/>
<dbReference type="GO" id="GO:0051537">
    <property type="term" value="F:2 iron, 2 sulfur cluster binding"/>
    <property type="evidence" value="ECO:0007669"/>
    <property type="project" value="UniProtKB-KW"/>
</dbReference>
<keyword evidence="4" id="KW-0408">Iron</keyword>
<dbReference type="GO" id="GO:0008168">
    <property type="term" value="F:methyltransferase activity"/>
    <property type="evidence" value="ECO:0007669"/>
    <property type="project" value="UniProtKB-KW"/>
</dbReference>
<dbReference type="PROSITE" id="PS51296">
    <property type="entry name" value="RIESKE"/>
    <property type="match status" value="1"/>
</dbReference>
<dbReference type="SUPFAM" id="SSF50022">
    <property type="entry name" value="ISP domain"/>
    <property type="match status" value="1"/>
</dbReference>
<proteinExistence type="predicted"/>
<dbReference type="InterPro" id="IPR050584">
    <property type="entry name" value="Cholesterol_7-desaturase"/>
</dbReference>
<dbReference type="GO" id="GO:0016491">
    <property type="term" value="F:oxidoreductase activity"/>
    <property type="evidence" value="ECO:0007669"/>
    <property type="project" value="UniProtKB-KW"/>
</dbReference>
<dbReference type="GO" id="GO:0046872">
    <property type="term" value="F:metal ion binding"/>
    <property type="evidence" value="ECO:0007669"/>
    <property type="project" value="UniProtKB-KW"/>
</dbReference>
<dbReference type="PANTHER" id="PTHR21266">
    <property type="entry name" value="IRON-SULFUR DOMAIN CONTAINING PROTEIN"/>
    <property type="match status" value="1"/>
</dbReference>
<gene>
    <name evidence="7" type="primary">ndmB</name>
    <name evidence="7" type="ORF">LAL4801_02684</name>
</gene>
<keyword evidence="5" id="KW-0411">Iron-sulfur</keyword>
<feature type="domain" description="Rieske" evidence="6">
    <location>
        <begin position="8"/>
        <end position="108"/>
    </location>
</feature>
<reference evidence="8" key="1">
    <citation type="submission" date="2015-07" db="EMBL/GenBank/DDBJ databases">
        <authorList>
            <person name="Rodrigo-Torres Lidia"/>
            <person name="Arahal R.David."/>
        </authorList>
    </citation>
    <scope>NUCLEOTIDE SEQUENCE [LARGE SCALE GENOMIC DNA]</scope>
    <source>
        <strain evidence="8">CECT 4801</strain>
    </source>
</reference>
<dbReference type="STRING" id="187304.B0E33_10585"/>
<dbReference type="InterPro" id="IPR017941">
    <property type="entry name" value="Rieske_2Fe-2S"/>
</dbReference>
<keyword evidence="8" id="KW-1185">Reference proteome</keyword>
<evidence type="ECO:0000256" key="5">
    <source>
        <dbReference type="ARBA" id="ARBA00023014"/>
    </source>
</evidence>
<dbReference type="Gene3D" id="2.102.10.10">
    <property type="entry name" value="Rieske [2Fe-2S] iron-sulphur domain"/>
    <property type="match status" value="1"/>
</dbReference>
<dbReference type="InterPro" id="IPR036922">
    <property type="entry name" value="Rieske_2Fe-2S_sf"/>
</dbReference>
<dbReference type="RefSeq" id="WP_055657021.1">
    <property type="nucleotide sequence ID" value="NZ_CXST01000002.1"/>
</dbReference>
<dbReference type="OrthoDB" id="9800776at2"/>
<dbReference type="EMBL" id="CXST01000002">
    <property type="protein sequence ID" value="CTQ44242.1"/>
    <property type="molecule type" value="Genomic_DNA"/>
</dbReference>
<keyword evidence="7" id="KW-0808">Transferase</keyword>
<evidence type="ECO:0000313" key="8">
    <source>
        <dbReference type="Proteomes" id="UP000048926"/>
    </source>
</evidence>
<keyword evidence="1" id="KW-0001">2Fe-2S</keyword>